<name>A0A1F6APU5_9BACT</name>
<dbReference type="EMBL" id="MFJR01000007">
    <property type="protein sequence ID" value="OGG26704.1"/>
    <property type="molecule type" value="Genomic_DNA"/>
</dbReference>
<dbReference type="PANTHER" id="PTHR35279:SF1">
    <property type="entry name" value="ARABINANASE_LEVANSUCRASE_INVERTASE"/>
    <property type="match status" value="1"/>
</dbReference>
<reference evidence="1 2" key="1">
    <citation type="journal article" date="2016" name="Nat. Commun.">
        <title>Thousands of microbial genomes shed light on interconnected biogeochemical processes in an aquifer system.</title>
        <authorList>
            <person name="Anantharaman K."/>
            <person name="Brown C.T."/>
            <person name="Hug L.A."/>
            <person name="Sharon I."/>
            <person name="Castelle C.J."/>
            <person name="Probst A.J."/>
            <person name="Thomas B.C."/>
            <person name="Singh A."/>
            <person name="Wilkins M.J."/>
            <person name="Karaoz U."/>
            <person name="Brodie E.L."/>
            <person name="Williams K.H."/>
            <person name="Hubbard S.S."/>
            <person name="Banfield J.F."/>
        </authorList>
    </citation>
    <scope>NUCLEOTIDE SEQUENCE [LARGE SCALE GENOMIC DNA]</scope>
</reference>
<dbReference type="SUPFAM" id="SSF75005">
    <property type="entry name" value="Arabinanase/levansucrase/invertase"/>
    <property type="match status" value="1"/>
</dbReference>
<evidence type="ECO:0008006" key="3">
    <source>
        <dbReference type="Google" id="ProtNLM"/>
    </source>
</evidence>
<sequence>MKWKKFGKIFDPTRHKLSNNCVEFAQSPQALVFDDYVRIYFSTREKDKTGKYLSHISFIDIDKKFKNIINVSSDTVIELGNLGCYDEHGIFPLNILRDSNKILGYIGGWNRRVSVQTDGSIGLAVSNDQGLTFKRIGDGPVLTSSLHEPFMMGDPFVQMYDGIYHMWYIYGTQWIEASKEKEPQRVYKIGHATSHNGISWQKEGRQLIADKLNFNECQALPTVIKVKNKYHMLFCYRQATDFRKNRERSYRIGYAFSKDLKEWTRDDDTVGIDVSEDDWDCDMLCYPHVFRCDGKIYLLYNGNEFGRFGFGLAILEDVEN</sequence>
<dbReference type="Proteomes" id="UP000176609">
    <property type="component" value="Unassembled WGS sequence"/>
</dbReference>
<organism evidence="1 2">
    <name type="scientific">Candidatus Gottesmanbacteria bacterium RIFCSPLOWO2_01_FULL_39_12b</name>
    <dbReference type="NCBI Taxonomy" id="1798388"/>
    <lineage>
        <taxon>Bacteria</taxon>
        <taxon>Candidatus Gottesmaniibacteriota</taxon>
    </lineage>
</organism>
<dbReference type="PANTHER" id="PTHR35279">
    <property type="match status" value="1"/>
</dbReference>
<dbReference type="Gene3D" id="2.115.10.20">
    <property type="entry name" value="Glycosyl hydrolase domain, family 43"/>
    <property type="match status" value="2"/>
</dbReference>
<evidence type="ECO:0000313" key="1">
    <source>
        <dbReference type="EMBL" id="OGG26704.1"/>
    </source>
</evidence>
<evidence type="ECO:0000313" key="2">
    <source>
        <dbReference type="Proteomes" id="UP000176609"/>
    </source>
</evidence>
<accession>A0A1F6APU5</accession>
<protein>
    <recommendedName>
        <fullName evidence="3">Glycosylase</fullName>
    </recommendedName>
</protein>
<dbReference type="InterPro" id="IPR023296">
    <property type="entry name" value="Glyco_hydro_beta-prop_sf"/>
</dbReference>
<proteinExistence type="predicted"/>
<dbReference type="AlphaFoldDB" id="A0A1F6APU5"/>
<comment type="caution">
    <text evidence="1">The sequence shown here is derived from an EMBL/GenBank/DDBJ whole genome shotgun (WGS) entry which is preliminary data.</text>
</comment>
<gene>
    <name evidence="1" type="ORF">A2960_00835</name>
</gene>